<evidence type="ECO:0000256" key="5">
    <source>
        <dbReference type="ARBA" id="ARBA00023284"/>
    </source>
</evidence>
<dbReference type="Pfam" id="PF00085">
    <property type="entry name" value="Thioredoxin"/>
    <property type="match status" value="1"/>
</dbReference>
<dbReference type="PIRSF" id="PIRSF000077">
    <property type="entry name" value="Thioredoxin"/>
    <property type="match status" value="1"/>
</dbReference>
<gene>
    <name evidence="10" type="primary">trxA</name>
    <name evidence="10" type="ORF">ML462_04175</name>
</gene>
<dbReference type="PRINTS" id="PR00421">
    <property type="entry name" value="THIOREDOXIN"/>
</dbReference>
<comment type="similarity">
    <text evidence="1">Belongs to the thioredoxin family.</text>
</comment>
<dbReference type="EMBL" id="JAKVTV010000001">
    <property type="protein sequence ID" value="MCH4822361.1"/>
    <property type="molecule type" value="Genomic_DNA"/>
</dbReference>
<dbReference type="InterPro" id="IPR017937">
    <property type="entry name" value="Thioredoxin_CS"/>
</dbReference>
<reference evidence="10" key="1">
    <citation type="submission" date="2022-03" db="EMBL/GenBank/DDBJ databases">
        <title>Gramella crocea sp. nov., isolated from activated sludge of a seafood processing plant.</title>
        <authorList>
            <person name="Zhang X."/>
        </authorList>
    </citation>
    <scope>NUCLEOTIDE SEQUENCE</scope>
    <source>
        <strain evidence="10">YJ019</strain>
    </source>
</reference>
<dbReference type="PROSITE" id="PS00194">
    <property type="entry name" value="THIOREDOXIN_1"/>
    <property type="match status" value="1"/>
</dbReference>
<dbReference type="Gene3D" id="3.40.30.10">
    <property type="entry name" value="Glutaredoxin"/>
    <property type="match status" value="1"/>
</dbReference>
<feature type="disulfide bond" description="Redox-active" evidence="8">
    <location>
        <begin position="24"/>
        <end position="27"/>
    </location>
</feature>
<feature type="active site" description="Nucleophile" evidence="7">
    <location>
        <position position="24"/>
    </location>
</feature>
<keyword evidence="5 8" id="KW-0676">Redox-active center</keyword>
<evidence type="ECO:0000256" key="2">
    <source>
        <dbReference type="ARBA" id="ARBA00022448"/>
    </source>
</evidence>
<proteinExistence type="inferred from homology"/>
<evidence type="ECO:0000256" key="3">
    <source>
        <dbReference type="ARBA" id="ARBA00022982"/>
    </source>
</evidence>
<dbReference type="FunFam" id="3.40.30.10:FF:000001">
    <property type="entry name" value="Thioredoxin"/>
    <property type="match status" value="1"/>
</dbReference>
<keyword evidence="2" id="KW-0813">Transport</keyword>
<feature type="site" description="Contributes to redox potential value" evidence="7">
    <location>
        <position position="26"/>
    </location>
</feature>
<sequence>MKSSFSEIIKSETPVLIDFHADWCGPCKTLAPILKEVKDELGDQVKIVKIDVDKNQELAIRYQVRGVPTMILFKNGEQKWRQSGVVPKHEISGIIKSV</sequence>
<dbReference type="GO" id="GO:0045454">
    <property type="term" value="P:cell redox homeostasis"/>
    <property type="evidence" value="ECO:0007669"/>
    <property type="project" value="TreeGrafter"/>
</dbReference>
<dbReference type="GO" id="GO:0015035">
    <property type="term" value="F:protein-disulfide reductase activity"/>
    <property type="evidence" value="ECO:0007669"/>
    <property type="project" value="UniProtKB-UniRule"/>
</dbReference>
<dbReference type="Proteomes" id="UP001139226">
    <property type="component" value="Unassembled WGS sequence"/>
</dbReference>
<accession>A0A9X1V1K8</accession>
<dbReference type="GO" id="GO:0005829">
    <property type="term" value="C:cytosol"/>
    <property type="evidence" value="ECO:0007669"/>
    <property type="project" value="TreeGrafter"/>
</dbReference>
<keyword evidence="11" id="KW-1185">Reference proteome</keyword>
<feature type="site" description="Contributes to redox potential value" evidence="7">
    <location>
        <position position="25"/>
    </location>
</feature>
<feature type="active site" description="Nucleophile" evidence="7">
    <location>
        <position position="27"/>
    </location>
</feature>
<protein>
    <recommendedName>
        <fullName evidence="6">Thioredoxin</fullName>
    </recommendedName>
</protein>
<dbReference type="PANTHER" id="PTHR45663">
    <property type="entry name" value="GEO12009P1"/>
    <property type="match status" value="1"/>
</dbReference>
<dbReference type="RefSeq" id="WP_240712478.1">
    <property type="nucleotide sequence ID" value="NZ_JAKVTV010000001.1"/>
</dbReference>
<evidence type="ECO:0000256" key="7">
    <source>
        <dbReference type="PIRSR" id="PIRSR000077-1"/>
    </source>
</evidence>
<dbReference type="CDD" id="cd02947">
    <property type="entry name" value="TRX_family"/>
    <property type="match status" value="1"/>
</dbReference>
<evidence type="ECO:0000256" key="1">
    <source>
        <dbReference type="ARBA" id="ARBA00008987"/>
    </source>
</evidence>
<name>A0A9X1V1K8_9FLAO</name>
<dbReference type="InterPro" id="IPR036249">
    <property type="entry name" value="Thioredoxin-like_sf"/>
</dbReference>
<dbReference type="SUPFAM" id="SSF52833">
    <property type="entry name" value="Thioredoxin-like"/>
    <property type="match status" value="1"/>
</dbReference>
<dbReference type="PROSITE" id="PS51352">
    <property type="entry name" value="THIOREDOXIN_2"/>
    <property type="match status" value="1"/>
</dbReference>
<dbReference type="PANTHER" id="PTHR45663:SF11">
    <property type="entry name" value="GEO12009P1"/>
    <property type="match status" value="1"/>
</dbReference>
<evidence type="ECO:0000256" key="4">
    <source>
        <dbReference type="ARBA" id="ARBA00023157"/>
    </source>
</evidence>
<evidence type="ECO:0000313" key="11">
    <source>
        <dbReference type="Proteomes" id="UP001139226"/>
    </source>
</evidence>
<keyword evidence="4 8" id="KW-1015">Disulfide bond</keyword>
<dbReference type="AlphaFoldDB" id="A0A9X1V1K8"/>
<organism evidence="10 11">
    <name type="scientific">Christiangramia lutea</name>
    <dbReference type="NCBI Taxonomy" id="1607951"/>
    <lineage>
        <taxon>Bacteria</taxon>
        <taxon>Pseudomonadati</taxon>
        <taxon>Bacteroidota</taxon>
        <taxon>Flavobacteriia</taxon>
        <taxon>Flavobacteriales</taxon>
        <taxon>Flavobacteriaceae</taxon>
        <taxon>Christiangramia</taxon>
    </lineage>
</organism>
<dbReference type="NCBIfam" id="TIGR01068">
    <property type="entry name" value="thioredoxin"/>
    <property type="match status" value="1"/>
</dbReference>
<dbReference type="InterPro" id="IPR005746">
    <property type="entry name" value="Thioredoxin"/>
</dbReference>
<comment type="caution">
    <text evidence="10">The sequence shown here is derived from an EMBL/GenBank/DDBJ whole genome shotgun (WGS) entry which is preliminary data.</text>
</comment>
<keyword evidence="3" id="KW-0249">Electron transport</keyword>
<evidence type="ECO:0000259" key="9">
    <source>
        <dbReference type="PROSITE" id="PS51352"/>
    </source>
</evidence>
<evidence type="ECO:0000256" key="6">
    <source>
        <dbReference type="NCBIfam" id="TIGR01068"/>
    </source>
</evidence>
<feature type="domain" description="Thioredoxin" evidence="9">
    <location>
        <begin position="1"/>
        <end position="98"/>
    </location>
</feature>
<evidence type="ECO:0000313" key="10">
    <source>
        <dbReference type="EMBL" id="MCH4822361.1"/>
    </source>
</evidence>
<dbReference type="InterPro" id="IPR013766">
    <property type="entry name" value="Thioredoxin_domain"/>
</dbReference>
<evidence type="ECO:0000256" key="8">
    <source>
        <dbReference type="PIRSR" id="PIRSR000077-4"/>
    </source>
</evidence>
<feature type="site" description="Deprotonates C-terminal active site Cys" evidence="7">
    <location>
        <position position="18"/>
    </location>
</feature>